<dbReference type="AlphaFoldDB" id="A0A4Q0VM67"/>
<dbReference type="OrthoDB" id="2679561at2"/>
<accession>A0A4Q0VM67</accession>
<organism evidence="1 2">
    <name type="scientific">Anaerobacillus alkaliphilus</name>
    <dbReference type="NCBI Taxonomy" id="1548597"/>
    <lineage>
        <taxon>Bacteria</taxon>
        <taxon>Bacillati</taxon>
        <taxon>Bacillota</taxon>
        <taxon>Bacilli</taxon>
        <taxon>Bacillales</taxon>
        <taxon>Bacillaceae</taxon>
        <taxon>Anaerobacillus</taxon>
    </lineage>
</organism>
<keyword evidence="2" id="KW-1185">Reference proteome</keyword>
<proteinExistence type="predicted"/>
<comment type="caution">
    <text evidence="1">The sequence shown here is derived from an EMBL/GenBank/DDBJ whole genome shotgun (WGS) entry which is preliminary data.</text>
</comment>
<protein>
    <submittedName>
        <fullName evidence="1">Uncharacterized protein</fullName>
    </submittedName>
</protein>
<gene>
    <name evidence="1" type="ORF">DS745_21360</name>
</gene>
<sequence length="78" mass="9383">MIELTTEDEFQYHKWRTSYIIIKDPIRTLLHKSHCNDVNISKFRGRNPNNKEKYFFTVDIDVGNEGLQAEKCYNCWPE</sequence>
<name>A0A4Q0VM67_9BACI</name>
<dbReference type="Proteomes" id="UP000290649">
    <property type="component" value="Unassembled WGS sequence"/>
</dbReference>
<evidence type="ECO:0000313" key="1">
    <source>
        <dbReference type="EMBL" id="RXI96283.1"/>
    </source>
</evidence>
<reference evidence="1 2" key="1">
    <citation type="journal article" date="2019" name="Int. J. Syst. Evol. Microbiol.">
        <title>Anaerobacillus alkaliphilus sp. nov., a novel alkaliphilic and moderately halophilic bacterium.</title>
        <authorList>
            <person name="Borsodi A.K."/>
            <person name="Aszalos J.M."/>
            <person name="Bihari P."/>
            <person name="Nagy I."/>
            <person name="Schumann P."/>
            <person name="Sproer C."/>
            <person name="Kovacs A.L."/>
            <person name="Boka K."/>
            <person name="Dobosy P."/>
            <person name="Ovari M."/>
            <person name="Szili-Kovacs T."/>
            <person name="Toth E."/>
        </authorList>
    </citation>
    <scope>NUCLEOTIDE SEQUENCE [LARGE SCALE GENOMIC DNA]</scope>
    <source>
        <strain evidence="1 2">B16-10</strain>
    </source>
</reference>
<dbReference type="RefSeq" id="WP_129080261.1">
    <property type="nucleotide sequence ID" value="NZ_QOUX01000047.1"/>
</dbReference>
<dbReference type="EMBL" id="QOUX01000047">
    <property type="protein sequence ID" value="RXI96283.1"/>
    <property type="molecule type" value="Genomic_DNA"/>
</dbReference>
<evidence type="ECO:0000313" key="2">
    <source>
        <dbReference type="Proteomes" id="UP000290649"/>
    </source>
</evidence>